<feature type="compositionally biased region" description="Low complexity" evidence="6">
    <location>
        <begin position="1423"/>
        <end position="1440"/>
    </location>
</feature>
<feature type="compositionally biased region" description="Basic and acidic residues" evidence="6">
    <location>
        <begin position="572"/>
        <end position="586"/>
    </location>
</feature>
<feature type="region of interest" description="Disordered" evidence="6">
    <location>
        <begin position="327"/>
        <end position="353"/>
    </location>
</feature>
<feature type="region of interest" description="Disordered" evidence="6">
    <location>
        <begin position="883"/>
        <end position="905"/>
    </location>
</feature>
<dbReference type="Pfam" id="PF00476">
    <property type="entry name" value="DNA_pol_A"/>
    <property type="match status" value="1"/>
</dbReference>
<dbReference type="GO" id="GO:0006264">
    <property type="term" value="P:mitochondrial DNA replication"/>
    <property type="evidence" value="ECO:0007669"/>
    <property type="project" value="TreeGrafter"/>
</dbReference>
<dbReference type="InterPro" id="IPR012337">
    <property type="entry name" value="RNaseH-like_sf"/>
</dbReference>
<keyword evidence="9" id="KW-1185">Reference proteome</keyword>
<dbReference type="EMBL" id="KE346360">
    <property type="protein sequence ID" value="KJE88468.1"/>
    <property type="molecule type" value="Genomic_DNA"/>
</dbReference>
<feature type="compositionally biased region" description="Low complexity" evidence="6">
    <location>
        <begin position="740"/>
        <end position="753"/>
    </location>
</feature>
<dbReference type="GO" id="GO:0008408">
    <property type="term" value="F:3'-5' exonuclease activity"/>
    <property type="evidence" value="ECO:0007669"/>
    <property type="project" value="TreeGrafter"/>
</dbReference>
<dbReference type="InParanoid" id="A0A0D2WHZ0"/>
<evidence type="ECO:0000256" key="5">
    <source>
        <dbReference type="ARBA" id="ARBA00031966"/>
    </source>
</evidence>
<feature type="region of interest" description="Disordered" evidence="6">
    <location>
        <begin position="1053"/>
        <end position="1085"/>
    </location>
</feature>
<protein>
    <recommendedName>
        <fullName evidence="1">DNA-directed DNA polymerase</fullName>
        <ecNumber evidence="1">2.7.7.7</ecNumber>
    </recommendedName>
    <alternativeName>
        <fullName evidence="5">Mitochondrial DNA polymerase catalytic subunit</fullName>
    </alternativeName>
</protein>
<dbReference type="STRING" id="595528.A0A0D2WHZ0"/>
<reference evidence="9" key="1">
    <citation type="submission" date="2011-02" db="EMBL/GenBank/DDBJ databases">
        <title>The Genome Sequence of Capsaspora owczarzaki ATCC 30864.</title>
        <authorList>
            <person name="Russ C."/>
            <person name="Cuomo C."/>
            <person name="Burger G."/>
            <person name="Gray M.W."/>
            <person name="Holland P.W.H."/>
            <person name="King N."/>
            <person name="Lang F.B.F."/>
            <person name="Roger A.J."/>
            <person name="Ruiz-Trillo I."/>
            <person name="Young S.K."/>
            <person name="Zeng Q."/>
            <person name="Gargeya S."/>
            <person name="Alvarado L."/>
            <person name="Berlin A."/>
            <person name="Chapman S.B."/>
            <person name="Chen Z."/>
            <person name="Freedman E."/>
            <person name="Gellesch M."/>
            <person name="Goldberg J."/>
            <person name="Griggs A."/>
            <person name="Gujja S."/>
            <person name="Heilman E."/>
            <person name="Heiman D."/>
            <person name="Howarth C."/>
            <person name="Mehta T."/>
            <person name="Neiman D."/>
            <person name="Pearson M."/>
            <person name="Roberts A."/>
            <person name="Saif S."/>
            <person name="Shea T."/>
            <person name="Shenoy N."/>
            <person name="Sisk P."/>
            <person name="Stolte C."/>
            <person name="Sykes S."/>
            <person name="White J."/>
            <person name="Yandava C."/>
            <person name="Haas B."/>
            <person name="Nusbaum C."/>
            <person name="Birren B."/>
        </authorList>
    </citation>
    <scope>NUCLEOTIDE SEQUENCE</scope>
    <source>
        <strain evidence="9">ATCC 30864</strain>
    </source>
</reference>
<dbReference type="InterPro" id="IPR041336">
    <property type="entry name" value="DNApol_Exo"/>
</dbReference>
<keyword evidence="3" id="KW-0548">Nucleotidyltransferase</keyword>
<evidence type="ECO:0000256" key="6">
    <source>
        <dbReference type="SAM" id="MobiDB-lite"/>
    </source>
</evidence>
<dbReference type="EC" id="2.7.7.7" evidence="1"/>
<organism evidence="8 9">
    <name type="scientific">Capsaspora owczarzaki (strain ATCC 30864)</name>
    <dbReference type="NCBI Taxonomy" id="595528"/>
    <lineage>
        <taxon>Eukaryota</taxon>
        <taxon>Filasterea</taxon>
        <taxon>Capsaspora</taxon>
    </lineage>
</organism>
<dbReference type="Gene3D" id="3.30.70.370">
    <property type="match status" value="1"/>
</dbReference>
<feature type="compositionally biased region" description="Polar residues" evidence="6">
    <location>
        <begin position="333"/>
        <end position="353"/>
    </location>
</feature>
<dbReference type="SUPFAM" id="SSF56672">
    <property type="entry name" value="DNA/RNA polymerases"/>
    <property type="match status" value="1"/>
</dbReference>
<evidence type="ECO:0000313" key="8">
    <source>
        <dbReference type="EMBL" id="KJE88468.1"/>
    </source>
</evidence>
<dbReference type="PROSITE" id="PS51257">
    <property type="entry name" value="PROKAR_LIPOPROTEIN"/>
    <property type="match status" value="1"/>
</dbReference>
<evidence type="ECO:0000256" key="1">
    <source>
        <dbReference type="ARBA" id="ARBA00012417"/>
    </source>
</evidence>
<feature type="region of interest" description="Disordered" evidence="6">
    <location>
        <begin position="1479"/>
        <end position="1596"/>
    </location>
</feature>
<evidence type="ECO:0000313" key="9">
    <source>
        <dbReference type="Proteomes" id="UP000008743"/>
    </source>
</evidence>
<dbReference type="GO" id="GO:0003677">
    <property type="term" value="F:DNA binding"/>
    <property type="evidence" value="ECO:0007669"/>
    <property type="project" value="InterPro"/>
</dbReference>
<feature type="domain" description="DNA-directed DNA polymerase family A palm" evidence="7">
    <location>
        <begin position="945"/>
        <end position="1175"/>
    </location>
</feature>
<evidence type="ECO:0000256" key="2">
    <source>
        <dbReference type="ARBA" id="ARBA00022679"/>
    </source>
</evidence>
<feature type="region of interest" description="Disordered" evidence="6">
    <location>
        <begin position="730"/>
        <end position="753"/>
    </location>
</feature>
<feature type="compositionally biased region" description="Basic and acidic residues" evidence="6">
    <location>
        <begin position="1497"/>
        <end position="1506"/>
    </location>
</feature>
<feature type="compositionally biased region" description="Low complexity" evidence="6">
    <location>
        <begin position="1549"/>
        <end position="1587"/>
    </location>
</feature>
<dbReference type="PhylomeDB" id="A0A0D2WHZ0"/>
<feature type="region of interest" description="Disordered" evidence="6">
    <location>
        <begin position="572"/>
        <end position="593"/>
    </location>
</feature>
<keyword evidence="4" id="KW-0239">DNA-directed DNA polymerase</keyword>
<dbReference type="PRINTS" id="PR00867">
    <property type="entry name" value="DNAPOLG"/>
</dbReference>
<dbReference type="Pfam" id="PF18136">
    <property type="entry name" value="DNApol_Exo"/>
    <property type="match status" value="3"/>
</dbReference>
<dbReference type="SMART" id="SM00482">
    <property type="entry name" value="POLAc"/>
    <property type="match status" value="1"/>
</dbReference>
<dbReference type="OrthoDB" id="5588663at2759"/>
<feature type="region of interest" description="Disordered" evidence="6">
    <location>
        <begin position="1413"/>
        <end position="1440"/>
    </location>
</feature>
<dbReference type="PANTHER" id="PTHR10267:SF0">
    <property type="entry name" value="DNA POLYMERASE SUBUNIT GAMMA-1"/>
    <property type="match status" value="1"/>
</dbReference>
<accession>A0A0D2WHZ0</accession>
<evidence type="ECO:0000259" key="7">
    <source>
        <dbReference type="SMART" id="SM00482"/>
    </source>
</evidence>
<sequence>MQVAKTKPQPLLTIAASCLGNLNIQANPRRGAASAAATTNTTTTSTTTNTSTNASPSQSPPTVAQAKPSLSSSSPLARSNELNLQMLSRPLHETVFGTQTPQVTWLAEARAHLKQHGLADKVADVMPEIDWELPPLQGDTIEEHFRKVGAETAAPYQQYAIDYASAAYQPSPTVDAWRAWPQEVQEPDAVIAPFENDNNHQPSRMPRLPFARHVPGSSTDDMVPIEQAIPPMPTRWSRAAGWTRIGRDGVVTQVPYPDLSETALTFDIENCVQAGPYPIMAAAVSVNAWYTWVSPQFLPWLDGTANSTTPNPKILIPFGNVRNVVRPDDRDASSSAAPTEGSNNPRQIDLNSVETVTGPPRLVVGHRVSYDRARILDEYFIRDSGLRFVDTASLHMCVTGERRERANSPFPKRTTLPTNDLADSGSLKDLCQFYLGEEVSKDARDIFVNGSLQDVADNFELLMAYCANDVRSTYRLYAKLLPAYMHKCPNPVSFAGMLEMGSCYLPIDATWYNFIAQGQAMYSESSGLVNLSLQQMATEALALAQVDPATGRPKYESDPWLRNLDWHAEPQRMTKEKRNKKGEITEPSRPVSKQRLAGMPEWYKALCPTGSDRPEKLTSRTMVTPYLLRLAWLGHPVRFIKGEGWGFVLPANQPRPPGVSTLMRRFFQLDSSSPTEKEEEEAAAEEEAAVAEDDEFAEQLEVLAGADANKDDADMIDNVSTTITTTTMDNIDHVNNTPNTTTRSTTKTKTKPATTAAAAAAAKKDRSHLEPVLFNDKTVPITVLHGQEPDWLVFYRIPHKGGETVRCGSPLAKDYLKALEKGVLTSQSETASKALALNTMCAYWVGVNRRVKSQFSILQDMLAASGNAFPVDPSTVPSDCLLPPSTISMGTEPRPPSSHGQDQASQLRQDFGAIVPQVVSAGTITRRAVEPTWMTASNAKKNRLGSELKIKVVAPQGYQLVGADVDSEELWIAALFGDARFGLHGATALGWMTLAGKKSDGTDMHSKTAATLKTDRDHAKIFNYARIYGAGMSYAQKLLKQFDASLSQEEADKRSSDLYASTKGRRDGQSRSPSQPTGEWRGGSESYTFNKLEQIATKNPRTPALGCEICNALHPNVIKGEFATTRVNWAVQSSGVDYLHLLLTSVKWLVQRYKIDARLCITIHDEVRFLVRETDTLRLALAMQVANLWTRALFSAQVGVYDLPLSVAFFSGVDVDHVLRKESNQICVTPSQPVPLALGRTLDIQQLLSETDNGSWLIHPPPTPTDAAAQLASTSVRGLTPARTLRPAPPNAHFKPEVKKTSAKALKAAKALPTTMTVEVDAIDEPLDDEDAEDFIMEQGLSAEALRQRVDKALVALSGSQDTVAEDTVVDFDEALEDVGAAILSATETPTHNQFAYRPNWLKSRVQEKGAVRSAASEVKGRSTAAAATKSTAPGASTSAAQAAAVAPPLSTAAKRTRQKTVVVQVPHPDSKSAFVVKKPVARKPRAKTADATAAEKPSKKVKDEADATLTKKSRTKLPQEASPTVEPEAAAKVDAPKAAAKSKRSKSASESTSSESVPKPKSSTPKTAAKSKGSKSESASESATKPKASRARTTK</sequence>
<keyword evidence="2" id="KW-0808">Transferase</keyword>
<feature type="region of interest" description="Disordered" evidence="6">
    <location>
        <begin position="30"/>
        <end position="77"/>
    </location>
</feature>
<feature type="compositionally biased region" description="Low complexity" evidence="6">
    <location>
        <begin position="32"/>
        <end position="76"/>
    </location>
</feature>
<dbReference type="Proteomes" id="UP000008743">
    <property type="component" value="Unassembled WGS sequence"/>
</dbReference>
<dbReference type="PROSITE" id="PS00447">
    <property type="entry name" value="DNA_POLYMERASE_A"/>
    <property type="match status" value="1"/>
</dbReference>
<dbReference type="GO" id="GO:0005760">
    <property type="term" value="C:gamma DNA polymerase complex"/>
    <property type="evidence" value="ECO:0007669"/>
    <property type="project" value="InterPro"/>
</dbReference>
<evidence type="ECO:0000256" key="4">
    <source>
        <dbReference type="ARBA" id="ARBA00022932"/>
    </source>
</evidence>
<dbReference type="PANTHER" id="PTHR10267">
    <property type="entry name" value="DNA POLYMERASE SUBUNIT GAMMA-1"/>
    <property type="match status" value="1"/>
</dbReference>
<gene>
    <name evidence="8" type="ORF">CAOG_000122</name>
</gene>
<evidence type="ECO:0000256" key="3">
    <source>
        <dbReference type="ARBA" id="ARBA00022695"/>
    </source>
</evidence>
<name>A0A0D2WHZ0_CAPO3</name>
<proteinExistence type="predicted"/>
<dbReference type="SUPFAM" id="SSF53098">
    <property type="entry name" value="Ribonuclease H-like"/>
    <property type="match status" value="1"/>
</dbReference>
<dbReference type="Gene3D" id="1.10.150.20">
    <property type="entry name" value="5' to 3' exonuclease, C-terminal subdomain"/>
    <property type="match status" value="1"/>
</dbReference>
<dbReference type="InterPro" id="IPR001098">
    <property type="entry name" value="DNA-dir_DNA_pol_A_palm_dom"/>
</dbReference>
<dbReference type="FunCoup" id="A0A0D2WHZ0">
    <property type="interactions" value="194"/>
</dbReference>
<dbReference type="eggNOG" id="KOG3657">
    <property type="taxonomic scope" value="Eukaryota"/>
</dbReference>
<dbReference type="InterPro" id="IPR043502">
    <property type="entry name" value="DNA/RNA_pol_sf"/>
</dbReference>
<dbReference type="Gene3D" id="3.30.420.390">
    <property type="match status" value="2"/>
</dbReference>
<dbReference type="InterPro" id="IPR019760">
    <property type="entry name" value="DNA-dir_DNA_pol_A_CS"/>
</dbReference>
<dbReference type="GO" id="GO:0003887">
    <property type="term" value="F:DNA-directed DNA polymerase activity"/>
    <property type="evidence" value="ECO:0007669"/>
    <property type="project" value="UniProtKB-KW"/>
</dbReference>
<dbReference type="InterPro" id="IPR002297">
    <property type="entry name" value="DNA-dir_DNA_pol_A_mt"/>
</dbReference>